<proteinExistence type="predicted"/>
<feature type="non-terminal residue" evidence="2">
    <location>
        <position position="1"/>
    </location>
</feature>
<dbReference type="AlphaFoldDB" id="A0A6J4KXH8"/>
<dbReference type="EMBL" id="CADCTW010000087">
    <property type="protein sequence ID" value="CAA9316763.1"/>
    <property type="molecule type" value="Genomic_DNA"/>
</dbReference>
<feature type="compositionally biased region" description="Basic residues" evidence="1">
    <location>
        <begin position="168"/>
        <end position="179"/>
    </location>
</feature>
<gene>
    <name evidence="2" type="ORF">AVDCRST_MAG68-1600</name>
</gene>
<feature type="region of interest" description="Disordered" evidence="1">
    <location>
        <begin position="1"/>
        <end position="209"/>
    </location>
</feature>
<reference evidence="2" key="1">
    <citation type="submission" date="2020-02" db="EMBL/GenBank/DDBJ databases">
        <authorList>
            <person name="Meier V. D."/>
        </authorList>
    </citation>
    <scope>NUCLEOTIDE SEQUENCE</scope>
    <source>
        <strain evidence="2">AVDCRST_MAG68</strain>
    </source>
</reference>
<sequence length="209" mass="21351">GDPFPNHGAAGGAGAGPCPGARAGRRRARLHGRAAAGRHPAGAHLEGAGPERRVPGGPQRHGHASQAGRAPGGGGADGHAARAAPGGVPREPAQPFHHPDPAAAGAGAGQREPAGDLQRGPHAHPHRGAGAGGRRQRQRKPAPHQPGAQRAGGEGAGYRGRLAGHPGRALRRPALRGRAHLGGPEQRRADRRADLRRHHGRHRHPRQAV</sequence>
<name>A0A6J4KXH8_9BACT</name>
<feature type="compositionally biased region" description="Basic residues" evidence="1">
    <location>
        <begin position="194"/>
        <end position="209"/>
    </location>
</feature>
<evidence type="ECO:0000313" key="2">
    <source>
        <dbReference type="EMBL" id="CAA9316763.1"/>
    </source>
</evidence>
<organism evidence="2">
    <name type="scientific">uncultured Gemmatimonadota bacterium</name>
    <dbReference type="NCBI Taxonomy" id="203437"/>
    <lineage>
        <taxon>Bacteria</taxon>
        <taxon>Pseudomonadati</taxon>
        <taxon>Gemmatimonadota</taxon>
        <taxon>environmental samples</taxon>
    </lineage>
</organism>
<evidence type="ECO:0000256" key="1">
    <source>
        <dbReference type="SAM" id="MobiDB-lite"/>
    </source>
</evidence>
<feature type="non-terminal residue" evidence="2">
    <location>
        <position position="209"/>
    </location>
</feature>
<feature type="compositionally biased region" description="Basic residues" evidence="1">
    <location>
        <begin position="23"/>
        <end position="32"/>
    </location>
</feature>
<protein>
    <submittedName>
        <fullName evidence="2">Uncharacterized protein</fullName>
    </submittedName>
</protein>
<accession>A0A6J4KXH8</accession>
<feature type="compositionally biased region" description="Low complexity" evidence="1">
    <location>
        <begin position="33"/>
        <end position="44"/>
    </location>
</feature>